<evidence type="ECO:0000313" key="2">
    <source>
        <dbReference type="EMBL" id="MDO6348127.1"/>
    </source>
</evidence>
<sequence>MVSNASQQAAIQSQISSARSKKEGYLEEAKKVKEIYDELRKIKSEFVKQKKAVASKKDEYDESWTGNLHDTKFVTPAGNLISYFDSSIKAMDENIDELLIKINEYENKALEMDGLIGQLGILLNNISGWIESFFN</sequence>
<organism evidence="2 3">
    <name type="scientific">Streptococcus oralis</name>
    <dbReference type="NCBI Taxonomy" id="1303"/>
    <lineage>
        <taxon>Bacteria</taxon>
        <taxon>Bacillati</taxon>
        <taxon>Bacillota</taxon>
        <taxon>Bacilli</taxon>
        <taxon>Lactobacillales</taxon>
        <taxon>Streptococcaceae</taxon>
        <taxon>Streptococcus</taxon>
    </lineage>
</organism>
<accession>A0AAW7W830</accession>
<feature type="compositionally biased region" description="Low complexity" evidence="1">
    <location>
        <begin position="1"/>
        <end position="18"/>
    </location>
</feature>
<dbReference type="Proteomes" id="UP001170022">
    <property type="component" value="Unassembled WGS sequence"/>
</dbReference>
<comment type="caution">
    <text evidence="2">The sequence shown here is derived from an EMBL/GenBank/DDBJ whole genome shotgun (WGS) entry which is preliminary data.</text>
</comment>
<proteinExistence type="predicted"/>
<dbReference type="RefSeq" id="WP_303432396.1">
    <property type="nucleotide sequence ID" value="NZ_JAUONO010000005.1"/>
</dbReference>
<evidence type="ECO:0000256" key="1">
    <source>
        <dbReference type="SAM" id="MobiDB-lite"/>
    </source>
</evidence>
<dbReference type="AlphaFoldDB" id="A0AAW7W830"/>
<dbReference type="EMBL" id="JAUONQ010000005">
    <property type="protein sequence ID" value="MDO6348127.1"/>
    <property type="molecule type" value="Genomic_DNA"/>
</dbReference>
<feature type="region of interest" description="Disordered" evidence="1">
    <location>
        <begin position="1"/>
        <end position="25"/>
    </location>
</feature>
<reference evidence="2" key="1">
    <citation type="submission" date="2023-07" db="EMBL/GenBank/DDBJ databases">
        <title>Whole Genome Sequencing of Colonoscopy isolates.</title>
        <authorList>
            <person name="Surve S.V."/>
            <person name="Valls R.A."/>
            <person name="Barrak K.E."/>
            <person name="Gardner T.B."/>
            <person name="O'Toole G.A."/>
        </authorList>
    </citation>
    <scope>NUCLEOTIDE SEQUENCE</scope>
    <source>
        <strain evidence="2">GP0012</strain>
    </source>
</reference>
<evidence type="ECO:0000313" key="3">
    <source>
        <dbReference type="Proteomes" id="UP001170022"/>
    </source>
</evidence>
<gene>
    <name evidence="2" type="ORF">Q4441_05955</name>
</gene>
<name>A0AAW7W830_STROR</name>
<protein>
    <submittedName>
        <fullName evidence="2">DUF5082 family protein</fullName>
    </submittedName>
</protein>